<organism evidence="3">
    <name type="scientific">marine metagenome</name>
    <dbReference type="NCBI Taxonomy" id="408172"/>
    <lineage>
        <taxon>unclassified sequences</taxon>
        <taxon>metagenomes</taxon>
        <taxon>ecological metagenomes</taxon>
    </lineage>
</organism>
<dbReference type="InterPro" id="IPR001509">
    <property type="entry name" value="Epimerase_deHydtase"/>
</dbReference>
<comment type="similarity">
    <text evidence="1">Belongs to the NAD(P)-dependent epimerase/dehydratase family.</text>
</comment>
<evidence type="ECO:0000313" key="3">
    <source>
        <dbReference type="EMBL" id="SVD94417.1"/>
    </source>
</evidence>
<dbReference type="AlphaFoldDB" id="A0A382ZFV9"/>
<evidence type="ECO:0000256" key="1">
    <source>
        <dbReference type="ARBA" id="ARBA00007637"/>
    </source>
</evidence>
<dbReference type="SUPFAM" id="SSF51735">
    <property type="entry name" value="NAD(P)-binding Rossmann-fold domains"/>
    <property type="match status" value="1"/>
</dbReference>
<reference evidence="3" key="1">
    <citation type="submission" date="2018-05" db="EMBL/GenBank/DDBJ databases">
        <authorList>
            <person name="Lanie J.A."/>
            <person name="Ng W.-L."/>
            <person name="Kazmierczak K.M."/>
            <person name="Andrzejewski T.M."/>
            <person name="Davidsen T.M."/>
            <person name="Wayne K.J."/>
            <person name="Tettelin H."/>
            <person name="Glass J.I."/>
            <person name="Rusch D."/>
            <person name="Podicherti R."/>
            <person name="Tsui H.-C.T."/>
            <person name="Winkler M.E."/>
        </authorList>
    </citation>
    <scope>NUCLEOTIDE SEQUENCE</scope>
</reference>
<evidence type="ECO:0000259" key="2">
    <source>
        <dbReference type="Pfam" id="PF01370"/>
    </source>
</evidence>
<dbReference type="PANTHER" id="PTHR43000">
    <property type="entry name" value="DTDP-D-GLUCOSE 4,6-DEHYDRATASE-RELATED"/>
    <property type="match status" value="1"/>
</dbReference>
<accession>A0A382ZFV9</accession>
<dbReference type="Pfam" id="PF01370">
    <property type="entry name" value="Epimerase"/>
    <property type="match status" value="1"/>
</dbReference>
<protein>
    <recommendedName>
        <fullName evidence="2">NAD-dependent epimerase/dehydratase domain-containing protein</fullName>
    </recommendedName>
</protein>
<feature type="domain" description="NAD-dependent epimerase/dehydratase" evidence="2">
    <location>
        <begin position="5"/>
        <end position="154"/>
    </location>
</feature>
<name>A0A382ZFV9_9ZZZZ</name>
<gene>
    <name evidence="3" type="ORF">METZ01_LOCUS447271</name>
</gene>
<sequence>MGKSALITGSRGFLGKYLKNKLEILNYEIHEFEGDIRKINDFNKSIDVVFHLAAKTKGSKFIKDKSNCFDINITGTQQVLNYCVKNDARLIFISTSAVYKFPDSDTLIKENYPLQPKSSYAISKYIAENLCSQYFASFGLPITILRIFNPYGIGQEE</sequence>
<dbReference type="CDD" id="cd08946">
    <property type="entry name" value="SDR_e"/>
    <property type="match status" value="1"/>
</dbReference>
<feature type="non-terminal residue" evidence="3">
    <location>
        <position position="157"/>
    </location>
</feature>
<dbReference type="InterPro" id="IPR036291">
    <property type="entry name" value="NAD(P)-bd_dom_sf"/>
</dbReference>
<proteinExistence type="inferred from homology"/>
<dbReference type="EMBL" id="UINC01183591">
    <property type="protein sequence ID" value="SVD94417.1"/>
    <property type="molecule type" value="Genomic_DNA"/>
</dbReference>
<dbReference type="Gene3D" id="3.40.50.720">
    <property type="entry name" value="NAD(P)-binding Rossmann-like Domain"/>
    <property type="match status" value="1"/>
</dbReference>